<evidence type="ECO:0000313" key="1">
    <source>
        <dbReference type="EMBL" id="MBW8487580.1"/>
    </source>
</evidence>
<reference evidence="1 2" key="1">
    <citation type="submission" date="2021-07" db="EMBL/GenBank/DDBJ databases">
        <title>Actinomadura sp. PM05-2 isolated from lichen.</title>
        <authorList>
            <person name="Somphong A."/>
            <person name="Phongsopitanun W."/>
            <person name="Tanasupawat S."/>
            <person name="Peongsungnone V."/>
        </authorList>
    </citation>
    <scope>NUCLEOTIDE SEQUENCE [LARGE SCALE GENOMIC DNA]</scope>
    <source>
        <strain evidence="1 2">PM05-2</strain>
    </source>
</reference>
<dbReference type="Gene3D" id="3.10.20.30">
    <property type="match status" value="1"/>
</dbReference>
<dbReference type="SUPFAM" id="SSF54285">
    <property type="entry name" value="MoaD/ThiS"/>
    <property type="match status" value="1"/>
</dbReference>
<sequence length="96" mass="10379">MSVVVSIPPSLRRYADKQATVKVKADTVNGVVSELFGRYPGLEKRLVEERGPLTLSEIYVDDREIGAMDGMDTPTPDGARVDIVAYVDDDPDAGAP</sequence>
<dbReference type="PANTHER" id="PTHR38031">
    <property type="entry name" value="SULFUR CARRIER PROTEIN SLR0821-RELATED"/>
    <property type="match status" value="1"/>
</dbReference>
<protein>
    <recommendedName>
        <fullName evidence="3">MoaD/ThiS family protein</fullName>
    </recommendedName>
</protein>
<name>A0ABS7G4C7_9ACTN</name>
<dbReference type="PANTHER" id="PTHR38031:SF1">
    <property type="entry name" value="SULFUR CARRIER PROTEIN CYSO"/>
    <property type="match status" value="1"/>
</dbReference>
<comment type="caution">
    <text evidence="1">The sequence shown here is derived from an EMBL/GenBank/DDBJ whole genome shotgun (WGS) entry which is preliminary data.</text>
</comment>
<dbReference type="InterPro" id="IPR052045">
    <property type="entry name" value="Sulfur_Carrier/Prot_Modifier"/>
</dbReference>
<dbReference type="EMBL" id="JAIBOA010000036">
    <property type="protein sequence ID" value="MBW8487580.1"/>
    <property type="molecule type" value="Genomic_DNA"/>
</dbReference>
<accession>A0ABS7G4C7</accession>
<proteinExistence type="predicted"/>
<evidence type="ECO:0008006" key="3">
    <source>
        <dbReference type="Google" id="ProtNLM"/>
    </source>
</evidence>
<dbReference type="RefSeq" id="WP_220170813.1">
    <property type="nucleotide sequence ID" value="NZ_JAIBOA010000036.1"/>
</dbReference>
<dbReference type="InterPro" id="IPR012675">
    <property type="entry name" value="Beta-grasp_dom_sf"/>
</dbReference>
<gene>
    <name evidence="1" type="ORF">K1Y72_34870</name>
</gene>
<dbReference type="Proteomes" id="UP000774570">
    <property type="component" value="Unassembled WGS sequence"/>
</dbReference>
<organism evidence="1 2">
    <name type="scientific">Actinomadura parmotrematis</name>
    <dbReference type="NCBI Taxonomy" id="2864039"/>
    <lineage>
        <taxon>Bacteria</taxon>
        <taxon>Bacillati</taxon>
        <taxon>Actinomycetota</taxon>
        <taxon>Actinomycetes</taxon>
        <taxon>Streptosporangiales</taxon>
        <taxon>Thermomonosporaceae</taxon>
        <taxon>Actinomadura</taxon>
    </lineage>
</organism>
<dbReference type="InterPro" id="IPR016155">
    <property type="entry name" value="Mopterin_synth/thiamin_S_b"/>
</dbReference>
<evidence type="ECO:0000313" key="2">
    <source>
        <dbReference type="Proteomes" id="UP000774570"/>
    </source>
</evidence>
<keyword evidence="2" id="KW-1185">Reference proteome</keyword>